<name>A0A8J3KB95_9ACTN</name>
<protein>
    <submittedName>
        <fullName evidence="2">Transcriptional regulator</fullName>
    </submittedName>
</protein>
<dbReference type="GO" id="GO:0003677">
    <property type="term" value="F:DNA binding"/>
    <property type="evidence" value="ECO:0007669"/>
    <property type="project" value="InterPro"/>
</dbReference>
<evidence type="ECO:0000313" key="2">
    <source>
        <dbReference type="EMBL" id="GIF96781.1"/>
    </source>
</evidence>
<dbReference type="InterPro" id="IPR010982">
    <property type="entry name" value="Lambda_DNA-bd_dom_sf"/>
</dbReference>
<dbReference type="EMBL" id="BONH01000006">
    <property type="protein sequence ID" value="GIF96781.1"/>
    <property type="molecule type" value="Genomic_DNA"/>
</dbReference>
<reference evidence="2 3" key="1">
    <citation type="submission" date="2021-01" db="EMBL/GenBank/DDBJ databases">
        <title>Whole genome shotgun sequence of Catellatospora citrea NBRC 14495.</title>
        <authorList>
            <person name="Komaki H."/>
            <person name="Tamura T."/>
        </authorList>
    </citation>
    <scope>NUCLEOTIDE SEQUENCE [LARGE SCALE GENOMIC DNA]</scope>
    <source>
        <strain evidence="2 3">NBRC 14495</strain>
    </source>
</reference>
<evidence type="ECO:0000313" key="3">
    <source>
        <dbReference type="Proteomes" id="UP000659904"/>
    </source>
</evidence>
<dbReference type="Gene3D" id="1.10.260.40">
    <property type="entry name" value="lambda repressor-like DNA-binding domains"/>
    <property type="match status" value="1"/>
</dbReference>
<dbReference type="Pfam" id="PF13560">
    <property type="entry name" value="HTH_31"/>
    <property type="match status" value="1"/>
</dbReference>
<comment type="caution">
    <text evidence="2">The sequence shown here is derived from an EMBL/GenBank/DDBJ whole genome shotgun (WGS) entry which is preliminary data.</text>
</comment>
<organism evidence="2 3">
    <name type="scientific">Catellatospora citrea</name>
    <dbReference type="NCBI Taxonomy" id="53366"/>
    <lineage>
        <taxon>Bacteria</taxon>
        <taxon>Bacillati</taxon>
        <taxon>Actinomycetota</taxon>
        <taxon>Actinomycetes</taxon>
        <taxon>Micromonosporales</taxon>
        <taxon>Micromonosporaceae</taxon>
        <taxon>Catellatospora</taxon>
    </lineage>
</organism>
<gene>
    <name evidence="2" type="ORF">Cci01nite_18750</name>
</gene>
<dbReference type="Proteomes" id="UP000659904">
    <property type="component" value="Unassembled WGS sequence"/>
</dbReference>
<feature type="domain" description="HTH cro/C1-type" evidence="1">
    <location>
        <begin position="20"/>
        <end position="60"/>
    </location>
</feature>
<dbReference type="RefSeq" id="WP_120319694.1">
    <property type="nucleotide sequence ID" value="NZ_BONH01000006.1"/>
</dbReference>
<dbReference type="InterPro" id="IPR043917">
    <property type="entry name" value="DUF5753"/>
</dbReference>
<proteinExistence type="predicted"/>
<dbReference type="Pfam" id="PF19054">
    <property type="entry name" value="DUF5753"/>
    <property type="match status" value="1"/>
</dbReference>
<dbReference type="PROSITE" id="PS50943">
    <property type="entry name" value="HTH_CROC1"/>
    <property type="match status" value="1"/>
</dbReference>
<dbReference type="SUPFAM" id="SSF47413">
    <property type="entry name" value="lambda repressor-like DNA-binding domains"/>
    <property type="match status" value="1"/>
</dbReference>
<dbReference type="CDD" id="cd00093">
    <property type="entry name" value="HTH_XRE"/>
    <property type="match status" value="1"/>
</dbReference>
<evidence type="ECO:0000259" key="1">
    <source>
        <dbReference type="PROSITE" id="PS50943"/>
    </source>
</evidence>
<dbReference type="SMART" id="SM00530">
    <property type="entry name" value="HTH_XRE"/>
    <property type="match status" value="1"/>
</dbReference>
<dbReference type="AlphaFoldDB" id="A0A8J3KB95"/>
<sequence>MSANQSSSAQEALRALGQRLREIRIEAGLTGRALASLVGWHESKVSKVEYGRQPPSVDDIRAWCRHSGVPGMAGDLIASLRAVEGMFVEWRRMERTGLRKAQESVLPLWERTKRFRAYNAWLVPGILQTRDYTKAALESIASHRGTPDDIDEAVDVRMAKQRVLYTGGRRFAVLLEEPVLRYRLGGSDTMRGQLEHLIALSSLPAVSLGIIPMRVDRVRWPVEGFWVFDDSRVNVELVSGWLTVTHPNEVAMYLRAFSDMANIAVHGSAARRLITVAIETL</sequence>
<accession>A0A8J3KB95</accession>
<dbReference type="InterPro" id="IPR001387">
    <property type="entry name" value="Cro/C1-type_HTH"/>
</dbReference>
<keyword evidence="3" id="KW-1185">Reference proteome</keyword>